<evidence type="ECO:0000313" key="2">
    <source>
        <dbReference type="Proteomes" id="UP001303587"/>
    </source>
</evidence>
<reference evidence="1 2" key="1">
    <citation type="submission" date="2023-07" db="EMBL/GenBank/DDBJ databases">
        <title>Closed genoem sequence of Methanosarcinaceae archaeon Ac7.</title>
        <authorList>
            <person name="Poehlein A."/>
            <person name="Protasov E."/>
            <person name="Platt K."/>
            <person name="Reeh H."/>
            <person name="Daniel R."/>
            <person name="Brune A."/>
        </authorList>
    </citation>
    <scope>NUCLEOTIDE SEQUENCE [LARGE SCALE GENOMIC DNA]</scope>
    <source>
        <strain evidence="1 2">Ac7</strain>
    </source>
</reference>
<dbReference type="RefSeq" id="WP_338102492.1">
    <property type="nucleotide sequence ID" value="NZ_CP131060.1"/>
</dbReference>
<evidence type="ECO:0000313" key="1">
    <source>
        <dbReference type="EMBL" id="WNY26161.1"/>
    </source>
</evidence>
<dbReference type="AlphaFoldDB" id="A0AA96VDA6"/>
<organism evidence="1 2">
    <name type="scientific">Methanolapillus millepedarum</name>
    <dbReference type="NCBI Taxonomy" id="3028296"/>
    <lineage>
        <taxon>Archaea</taxon>
        <taxon>Methanobacteriati</taxon>
        <taxon>Methanobacteriota</taxon>
        <taxon>Stenosarchaea group</taxon>
        <taxon>Methanomicrobia</taxon>
        <taxon>Methanosarcinales</taxon>
        <taxon>Methanosarcinaceae</taxon>
        <taxon>Methanolapillus</taxon>
    </lineage>
</organism>
<dbReference type="GeneID" id="89230829"/>
<gene>
    <name evidence="1" type="ORF">MsAc7_17340</name>
</gene>
<protein>
    <submittedName>
        <fullName evidence="1">Uncharacterized protein</fullName>
    </submittedName>
</protein>
<dbReference type="Proteomes" id="UP001303587">
    <property type="component" value="Chromosome"/>
</dbReference>
<keyword evidence="2" id="KW-1185">Reference proteome</keyword>
<proteinExistence type="predicted"/>
<accession>A0AA96VDA6</accession>
<sequence>MKVMLKTEWAEKSPLGNEILYFEESWEKLNLQEARSKVQGIFFRENAVKVKYRILGIRTRFADEEACEVDKTNCWIRANANYEDFKICNDPCMKTITDFREDKTYRRRYARVSEFIKIGLDTKQKIEELKRYGGIVWFSKENNTKKLLKVIEILDESEHGTVENAVFVVLVTDGQKLHSLNFVAGDEAWLHICKQEWGIWN</sequence>
<name>A0AA96VDA6_9EURY</name>
<dbReference type="EMBL" id="CP131060">
    <property type="protein sequence ID" value="WNY26161.1"/>
    <property type="molecule type" value="Genomic_DNA"/>
</dbReference>